<evidence type="ECO:0000256" key="4">
    <source>
        <dbReference type="SAM" id="MobiDB-lite"/>
    </source>
</evidence>
<feature type="region of interest" description="Disordered" evidence="4">
    <location>
        <begin position="481"/>
        <end position="531"/>
    </location>
</feature>
<accession>A0A8R1YAD6</accession>
<accession>A0A2A6CIR4</accession>
<dbReference type="SUPFAM" id="SSF48464">
    <property type="entry name" value="ENTH/VHS domain"/>
    <property type="match status" value="1"/>
</dbReference>
<reference evidence="7" key="1">
    <citation type="journal article" date="2008" name="Nat. Genet.">
        <title>The Pristionchus pacificus genome provides a unique perspective on nematode lifestyle and parasitism.</title>
        <authorList>
            <person name="Dieterich C."/>
            <person name="Clifton S.W."/>
            <person name="Schuster L.N."/>
            <person name="Chinwalla A."/>
            <person name="Delehaunty K."/>
            <person name="Dinkelacker I."/>
            <person name="Fulton L."/>
            <person name="Fulton R."/>
            <person name="Godfrey J."/>
            <person name="Minx P."/>
            <person name="Mitreva M."/>
            <person name="Roeseler W."/>
            <person name="Tian H."/>
            <person name="Witte H."/>
            <person name="Yang S.P."/>
            <person name="Wilson R.K."/>
            <person name="Sommer R.J."/>
        </authorList>
    </citation>
    <scope>NUCLEOTIDE SEQUENCE [LARGE SCALE GENOMIC DNA]</scope>
    <source>
        <strain evidence="7">PS312</strain>
    </source>
</reference>
<dbReference type="SUPFAM" id="SSF56436">
    <property type="entry name" value="C-type lectin-like"/>
    <property type="match status" value="1"/>
</dbReference>
<dbReference type="PROSITE" id="PS51391">
    <property type="entry name" value="CID"/>
    <property type="match status" value="1"/>
</dbReference>
<reference evidence="6" key="2">
    <citation type="submission" date="2022-06" db="UniProtKB">
        <authorList>
            <consortium name="EnsemblMetazoa"/>
        </authorList>
    </citation>
    <scope>IDENTIFICATION</scope>
    <source>
        <strain evidence="6">PS312</strain>
    </source>
</reference>
<dbReference type="Gene3D" id="2.60.120.200">
    <property type="match status" value="1"/>
</dbReference>
<dbReference type="SUPFAM" id="SSF54928">
    <property type="entry name" value="RNA-binding domain, RBD"/>
    <property type="match status" value="1"/>
</dbReference>
<feature type="compositionally biased region" description="Acidic residues" evidence="4">
    <location>
        <begin position="1112"/>
        <end position="1122"/>
    </location>
</feature>
<dbReference type="InterPro" id="IPR048287">
    <property type="entry name" value="TSPN-like_N"/>
</dbReference>
<feature type="compositionally biased region" description="Basic residues" evidence="4">
    <location>
        <begin position="1501"/>
        <end position="1511"/>
    </location>
</feature>
<sequence>MIYHPWINSWRSLPSSPFIYFFILSLFIPSSLQYANFIDEFPMGLPGDTETTVDLLVPVEQTLNSDPRVFRARGIDGLPAIGIQRGVQIAVPYRLYLPRRFYSQFSILASVKPIDRTGGYLFAIINAYDTVVDVGVLLEPSGEGHTNISLVYTNSRVDSSSKVVASFIVPHFVQQWTQFAIKVTQTEVVLFFRCIRFASKTVSNLPSQLIMDDTHKLYVASAGPIIQQGFEGAIQELKIHDNPHDAEKQCDELWVSPVPPFICLRRFHSDYVTFSNSLGMSFNCMECSFLVETTQNGEDSNERGCGVLVRCLECSSPFRSFLPIDIISTVFQPPIQDDEGSGSLPDAVKDESLDGPRTVIPIDPRKINFQDVSSASQSHSQPGQKGETGPQGPVGPPGRDGDEGPRGPEGPMGPPGPPGPAGPAGSGVYQMEEGNGFGMMGPAGPMGPPGERGPEGPEGPQGPHGRSFDRLTDEDIERIANYPGVKGEKGEPGVCEKSTDNYNSYSMAGEKGERGERGEKGERGETITVSPPAQTNSLVRVLPTTVEVFASGPLTDEGTLAFALSSQQLFLRVSNGWKEVMLGQYHPIVQQQPSVPISSNVDLSPDTHYKYWEAQTTEAASSHSVILPPPRPLFGDQRSIPPPGPAHLTTSFKFGPNEKDRVIHLIALNNPNNGNMRGLRGADLLCYRQARQAGFVTTFRALLASHAQDLVRIVHREDHTSMVVNAKGERLFESWNKFMNGSPMDNVAIYTFDHTNMNTDDNWPDKWAWIGSDSRGMRDATGMCKDWRSESGYDKGQAASFGEGGRMISDLRNMRCDSKLAVLCVENISRYNIDRRPDPFFMERDVITAFNAELASIYDSRPPISKNKIVEITKTALKAIKFYKHVVFSVEKFLGKCKAEYKIPCLYVMDSILRQSKRQFKDKDVFCARFAKNFETTLVVLLQCSPTDRLKIARTINLWEANGVFSSEKINEYRAICVANGLEMDRDAVEKAVKGEKADLSIYERSGEKEKKERHHHHHHRHREEHEGHTPAEPAVEMPSEEVPSGGVSEAALLNLIQNQMFDIGQTVGRDLTLLRQVHSMIVQNMKDKVEKERNANKQVSVKKLLSSGFDYSDEEDNEEEKEEPKAPPPPTQDELDRMAESLVMEKAADIRRMHGDRIVKLQNAALEAKRAEQQRAAQDAAQAQQEKDAAVAQAQKMAAQQQAAAAAAAAAASVASSQAQVQSSILGQPPPGPPFGLPPGMQLPPGFPGLPQVSMAGPGGLSGLIQQNSLDNQMKALNSILSNPLGILGQGPPPQINLQHNPLFRMNPQFAALAGGGDQAALQALLSQPPPSLPPMGIPPPGMNSGLSQQQLQHLAGVGNGMGMGLGGSIGTSMNGPPSGMGGMGMHPQSMQPQGMPPQGMSQMQKPPSLMDLDQDVLAQMMAQAPPSDEMDEQHSQMERRESRESRDDDRDRRKKRDGERDRDRDRDRGEKERDRGDRGDRRDRDRDRDRSEHRSKDHKEKKRKRSRSRERRDRSRDREDDKERRKMGLPSHPKDGTTTIASCTVWLGRLPQMNEEELRASIPELSPANQVQLMHTRACAYVTMKDRRSAVKLLDKAKGMRVRGKDIKASWAAGNGTKGDKWRSYWDEDRGISAIPHNELPLDAMNDLCDGGWLDVSTLPIHLRGIIDEGGKVIDQTDSATSLLDDTLSSHHSNSFLDLGQVQLPPTPDLSSIPNPMSHFNPNMNLGGPALMMPPMGGQFMNLGLPNGLPPFVPSPMRGGMHGGRGGPGGHGGFMHSPMGGRGRGDWRGGSGRGGFMPRGGGGRGGWNGGGPPSMDRIIGGGGSFGEPRRNTRWNTDDATVSSTTMNDDNDRPRMNDSKDRHQTKIDNNSDDMEMELTHSRSINPIAVLHLFEDEKALEISSSTRSITSRQNFPENTFRNIDTK</sequence>
<dbReference type="Pfam" id="PF20010">
    <property type="entry name" value="Collagen_trimer"/>
    <property type="match status" value="1"/>
</dbReference>
<dbReference type="InterPro" id="IPR013320">
    <property type="entry name" value="ConA-like_dom_sf"/>
</dbReference>
<dbReference type="InterPro" id="IPR016186">
    <property type="entry name" value="C-type_lectin-like/link_sf"/>
</dbReference>
<dbReference type="Gene3D" id="1.20.5.320">
    <property type="entry name" value="6-Phosphogluconate Dehydrogenase, domain 3"/>
    <property type="match status" value="1"/>
</dbReference>
<name>A0A2A6CIR4_PRIPA</name>
<protein>
    <submittedName>
        <fullName evidence="6">Cle-1</fullName>
    </submittedName>
</protein>
<dbReference type="FunFam" id="3.40.1620.70:FF:000003">
    <property type="entry name" value="Collagen type XVIII alpha 1"/>
    <property type="match status" value="1"/>
</dbReference>
<dbReference type="PROSITE" id="PS50102">
    <property type="entry name" value="RRM"/>
    <property type="match status" value="1"/>
</dbReference>
<dbReference type="Gene3D" id="3.30.70.330">
    <property type="match status" value="1"/>
</dbReference>
<feature type="compositionally biased region" description="Low complexity" evidence="4">
    <location>
        <begin position="1387"/>
        <end position="1409"/>
    </location>
</feature>
<feature type="compositionally biased region" description="Basic and acidic residues" evidence="4">
    <location>
        <begin position="1851"/>
        <end position="1867"/>
    </location>
</feature>
<dbReference type="SMART" id="SM00582">
    <property type="entry name" value="RPR"/>
    <property type="match status" value="1"/>
</dbReference>
<evidence type="ECO:0000256" key="5">
    <source>
        <dbReference type="SAM" id="Phobius"/>
    </source>
</evidence>
<organism evidence="6 7">
    <name type="scientific">Pristionchus pacificus</name>
    <name type="common">Parasitic nematode worm</name>
    <dbReference type="NCBI Taxonomy" id="54126"/>
    <lineage>
        <taxon>Eukaryota</taxon>
        <taxon>Metazoa</taxon>
        <taxon>Ecdysozoa</taxon>
        <taxon>Nematoda</taxon>
        <taxon>Chromadorea</taxon>
        <taxon>Rhabditida</taxon>
        <taxon>Rhabditina</taxon>
        <taxon>Diplogasteromorpha</taxon>
        <taxon>Diplogasteroidea</taxon>
        <taxon>Neodiplogasteridae</taxon>
        <taxon>Pristionchus</taxon>
    </lineage>
</organism>
<evidence type="ECO:0000313" key="7">
    <source>
        <dbReference type="Proteomes" id="UP000005239"/>
    </source>
</evidence>
<evidence type="ECO:0000256" key="2">
    <source>
        <dbReference type="ARBA" id="ARBA00022884"/>
    </source>
</evidence>
<dbReference type="Gene3D" id="1.25.40.90">
    <property type="match status" value="1"/>
</dbReference>
<dbReference type="SMART" id="SM00210">
    <property type="entry name" value="TSPN"/>
    <property type="match status" value="1"/>
</dbReference>
<feature type="region of interest" description="Disordered" evidence="4">
    <location>
        <begin position="333"/>
        <end position="469"/>
    </location>
</feature>
<keyword evidence="5" id="KW-0812">Transmembrane</keyword>
<dbReference type="GO" id="GO:0003723">
    <property type="term" value="F:RNA binding"/>
    <property type="evidence" value="ECO:0000318"/>
    <property type="project" value="GO_Central"/>
</dbReference>
<feature type="region of interest" description="Disordered" evidence="4">
    <location>
        <begin position="1426"/>
        <end position="1540"/>
    </location>
</feature>
<dbReference type="Pfam" id="PF04818">
    <property type="entry name" value="CID"/>
    <property type="match status" value="1"/>
</dbReference>
<dbReference type="SUPFAM" id="SSF49899">
    <property type="entry name" value="Concanavalin A-like lectins/glucanases"/>
    <property type="match status" value="1"/>
</dbReference>
<feature type="region of interest" description="Disordered" evidence="4">
    <location>
        <begin position="1823"/>
        <end position="1869"/>
    </location>
</feature>
<dbReference type="InterPro" id="IPR010515">
    <property type="entry name" value="Collagenase_NC10/endostatin"/>
</dbReference>
<dbReference type="GO" id="GO:0005634">
    <property type="term" value="C:nucleus"/>
    <property type="evidence" value="ECO:0000318"/>
    <property type="project" value="GO_Central"/>
</dbReference>
<dbReference type="Proteomes" id="UP000005239">
    <property type="component" value="Unassembled WGS sequence"/>
</dbReference>
<feature type="region of interest" description="Disordered" evidence="4">
    <location>
        <begin position="1103"/>
        <end position="1135"/>
    </location>
</feature>
<keyword evidence="5" id="KW-1133">Transmembrane helix</keyword>
<dbReference type="EnsemblMetazoa" id="PPA06492.1">
    <property type="protein sequence ID" value="PPA06492.1"/>
    <property type="gene ID" value="WBGene00096046"/>
</dbReference>
<feature type="compositionally biased region" description="Polar residues" evidence="4">
    <location>
        <begin position="1835"/>
        <end position="1847"/>
    </location>
</feature>
<dbReference type="CDD" id="cd16983">
    <property type="entry name" value="CID_SCAF8_like"/>
    <property type="match status" value="1"/>
</dbReference>
<evidence type="ECO:0000256" key="3">
    <source>
        <dbReference type="SAM" id="Coils"/>
    </source>
</evidence>
<dbReference type="InterPro" id="IPR016187">
    <property type="entry name" value="CTDL_fold"/>
</dbReference>
<dbReference type="InterPro" id="IPR000504">
    <property type="entry name" value="RRM_dom"/>
</dbReference>
<dbReference type="Gene3D" id="3.40.1620.70">
    <property type="match status" value="1"/>
</dbReference>
<dbReference type="InterPro" id="IPR008942">
    <property type="entry name" value="ENTH_VHS"/>
</dbReference>
<keyword evidence="3" id="KW-0175">Coiled coil</keyword>
<feature type="compositionally biased region" description="Basic residues" evidence="4">
    <location>
        <begin position="1012"/>
        <end position="1023"/>
    </location>
</feature>
<feature type="coiled-coil region" evidence="3">
    <location>
        <begin position="1162"/>
        <end position="1201"/>
    </location>
</feature>
<dbReference type="InterPro" id="IPR012677">
    <property type="entry name" value="Nucleotide-bd_a/b_plait_sf"/>
</dbReference>
<feature type="transmembrane region" description="Helical" evidence="5">
    <location>
        <begin position="12"/>
        <end position="32"/>
    </location>
</feature>
<dbReference type="PANTHER" id="PTHR23140">
    <property type="entry name" value="RNA PROCESSING PROTEIN LD23810P"/>
    <property type="match status" value="1"/>
</dbReference>
<feature type="compositionally biased region" description="Basic and acidic residues" evidence="4">
    <location>
        <begin position="1434"/>
        <end position="1500"/>
    </location>
</feature>
<keyword evidence="2" id="KW-0694">RNA-binding</keyword>
<dbReference type="Gene3D" id="3.10.100.10">
    <property type="entry name" value="Mannose-Binding Protein A, subunit A"/>
    <property type="match status" value="1"/>
</dbReference>
<feature type="compositionally biased region" description="Basic and acidic residues" evidence="4">
    <location>
        <begin position="510"/>
        <end position="525"/>
    </location>
</feature>
<dbReference type="InterPro" id="IPR051485">
    <property type="entry name" value="SR-CTD_assoc_factor"/>
</dbReference>
<feature type="compositionally biased region" description="Polar residues" evidence="4">
    <location>
        <begin position="370"/>
        <end position="383"/>
    </location>
</feature>
<dbReference type="Pfam" id="PF06482">
    <property type="entry name" value="Endostatin"/>
    <property type="match status" value="1"/>
</dbReference>
<dbReference type="InterPro" id="IPR045463">
    <property type="entry name" value="XV/XVIII_trimerization_dom"/>
</dbReference>
<evidence type="ECO:0000313" key="6">
    <source>
        <dbReference type="EnsemblMetazoa" id="PPA06492.1"/>
    </source>
</evidence>
<feature type="region of interest" description="Disordered" evidence="4">
    <location>
        <begin position="1374"/>
        <end position="1409"/>
    </location>
</feature>
<keyword evidence="7" id="KW-1185">Reference proteome</keyword>
<dbReference type="SMART" id="SM00360">
    <property type="entry name" value="RRM"/>
    <property type="match status" value="1"/>
</dbReference>
<proteinExistence type="predicted"/>
<feature type="compositionally biased region" description="Basic and acidic residues" evidence="4">
    <location>
        <begin position="1512"/>
        <end position="1528"/>
    </location>
</feature>
<keyword evidence="5" id="KW-0472">Membrane</keyword>
<feature type="region of interest" description="Disordered" evidence="4">
    <location>
        <begin position="1004"/>
        <end position="1045"/>
    </location>
</feature>
<keyword evidence="1" id="KW-0677">Repeat</keyword>
<gene>
    <name evidence="6" type="primary">WBGene00096046</name>
</gene>
<dbReference type="InterPro" id="IPR035979">
    <property type="entry name" value="RBD_domain_sf"/>
</dbReference>
<feature type="compositionally biased region" description="Pro residues" evidence="4">
    <location>
        <begin position="411"/>
        <end position="421"/>
    </location>
</feature>
<dbReference type="PANTHER" id="PTHR23140:SF4">
    <property type="entry name" value="PROTEIN CBR-NRD-1"/>
    <property type="match status" value="1"/>
</dbReference>
<evidence type="ECO:0000256" key="1">
    <source>
        <dbReference type="ARBA" id="ARBA00022737"/>
    </source>
</evidence>
<dbReference type="InterPro" id="IPR006569">
    <property type="entry name" value="CID_dom"/>
</dbReference>